<dbReference type="EMBL" id="JAWDGP010003728">
    <property type="protein sequence ID" value="KAK3771515.1"/>
    <property type="molecule type" value="Genomic_DNA"/>
</dbReference>
<sequence length="315" mass="36189">MGLKSCATQDQHNRSEGPTRKISAWNFLLNVTLEMQSKMKYVSLLMSLLSLLVKSGCFEDSKWNGLRVRYCTHPEKAFFHQPRLVVEAKEQGFKPVRGLQCNASVHYRGIAYAKDGDRSLTLLYDIHGFIGGIQAGIPINEAEATLYPSQSLRPPFVLDDQHYIITMYFTNPDEICKKGRKASDFEQHGTGENLWLQTGQYPHTVAYLPRQERNIAAPWVQGKCYPKMGTHYWYNISTDMSCENFYPVFLMYNNDEMTGFGWSFVTANLTSANYEHPDRAVFPLFFHEVPECLTRETKFSAMHVYLTNNPYAHTC</sequence>
<evidence type="ECO:0000313" key="1">
    <source>
        <dbReference type="EMBL" id="KAK3771515.1"/>
    </source>
</evidence>
<name>A0AAE0ZLE7_9GAST</name>
<dbReference type="AlphaFoldDB" id="A0AAE0ZLE7"/>
<comment type="caution">
    <text evidence="1">The sequence shown here is derived from an EMBL/GenBank/DDBJ whole genome shotgun (WGS) entry which is preliminary data.</text>
</comment>
<proteinExistence type="predicted"/>
<protein>
    <submittedName>
        <fullName evidence="1">Uncharacterized protein</fullName>
    </submittedName>
</protein>
<organism evidence="1 2">
    <name type="scientific">Elysia crispata</name>
    <name type="common">lettuce slug</name>
    <dbReference type="NCBI Taxonomy" id="231223"/>
    <lineage>
        <taxon>Eukaryota</taxon>
        <taxon>Metazoa</taxon>
        <taxon>Spiralia</taxon>
        <taxon>Lophotrochozoa</taxon>
        <taxon>Mollusca</taxon>
        <taxon>Gastropoda</taxon>
        <taxon>Heterobranchia</taxon>
        <taxon>Euthyneura</taxon>
        <taxon>Panpulmonata</taxon>
        <taxon>Sacoglossa</taxon>
        <taxon>Placobranchoidea</taxon>
        <taxon>Plakobranchidae</taxon>
        <taxon>Elysia</taxon>
    </lineage>
</organism>
<keyword evidence="2" id="KW-1185">Reference proteome</keyword>
<dbReference type="Proteomes" id="UP001283361">
    <property type="component" value="Unassembled WGS sequence"/>
</dbReference>
<reference evidence="1" key="1">
    <citation type="journal article" date="2023" name="G3 (Bethesda)">
        <title>A reference genome for the long-term kleptoplast-retaining sea slug Elysia crispata morphotype clarki.</title>
        <authorList>
            <person name="Eastman K.E."/>
            <person name="Pendleton A.L."/>
            <person name="Shaikh M.A."/>
            <person name="Suttiyut T."/>
            <person name="Ogas R."/>
            <person name="Tomko P."/>
            <person name="Gavelis G."/>
            <person name="Widhalm J.R."/>
            <person name="Wisecaver J.H."/>
        </authorList>
    </citation>
    <scope>NUCLEOTIDE SEQUENCE</scope>
    <source>
        <strain evidence="1">ECLA1</strain>
    </source>
</reference>
<accession>A0AAE0ZLE7</accession>
<evidence type="ECO:0000313" key="2">
    <source>
        <dbReference type="Proteomes" id="UP001283361"/>
    </source>
</evidence>
<gene>
    <name evidence="1" type="ORF">RRG08_016918</name>
</gene>